<evidence type="ECO:0000313" key="1">
    <source>
        <dbReference type="EMBL" id="MPM77143.1"/>
    </source>
</evidence>
<gene>
    <name evidence="1" type="ORF">SDC9_124143</name>
</gene>
<name>A0A645CJP2_9ZZZZ</name>
<sequence length="128" mass="14669">MIHHKVEHKAVCFLERMDIGPIPEGGIYNNRVYYRKSVIGAGWVKGENMNRGNGSSDILIQEGLQNGQRRFWIIRQYRICIGDQDTGMLFERRYIHSRNFIKGSAVCFQGGAKSISISLCNTISIEFR</sequence>
<reference evidence="1" key="1">
    <citation type="submission" date="2019-08" db="EMBL/GenBank/DDBJ databases">
        <authorList>
            <person name="Kucharzyk K."/>
            <person name="Murdoch R.W."/>
            <person name="Higgins S."/>
            <person name="Loffler F."/>
        </authorList>
    </citation>
    <scope>NUCLEOTIDE SEQUENCE</scope>
</reference>
<proteinExistence type="predicted"/>
<organism evidence="1">
    <name type="scientific">bioreactor metagenome</name>
    <dbReference type="NCBI Taxonomy" id="1076179"/>
    <lineage>
        <taxon>unclassified sequences</taxon>
        <taxon>metagenomes</taxon>
        <taxon>ecological metagenomes</taxon>
    </lineage>
</organism>
<accession>A0A645CJP2</accession>
<dbReference type="EMBL" id="VSSQ01027743">
    <property type="protein sequence ID" value="MPM77143.1"/>
    <property type="molecule type" value="Genomic_DNA"/>
</dbReference>
<comment type="caution">
    <text evidence="1">The sequence shown here is derived from an EMBL/GenBank/DDBJ whole genome shotgun (WGS) entry which is preliminary data.</text>
</comment>
<protein>
    <submittedName>
        <fullName evidence="1">Uncharacterized protein</fullName>
    </submittedName>
</protein>
<dbReference type="AlphaFoldDB" id="A0A645CJP2"/>